<dbReference type="Proteomes" id="UP000053690">
    <property type="component" value="Unassembled WGS sequence"/>
</dbReference>
<reference evidence="2" key="1">
    <citation type="submission" date="2015-12" db="EMBL/GenBank/DDBJ databases">
        <authorList>
            <person name="Zhang G."/>
            <person name="Stingl U."/>
        </authorList>
    </citation>
    <scope>NUCLEOTIDE SEQUENCE [LARGE SCALE GENOMIC DNA]</scope>
    <source>
        <strain evidence="2">ZGT108</strain>
    </source>
</reference>
<evidence type="ECO:0000313" key="2">
    <source>
        <dbReference type="Proteomes" id="UP000053690"/>
    </source>
</evidence>
<accession>A0A0X3TTK6</accession>
<organism evidence="1 2">
    <name type="scientific">Ruegeria profundi</name>
    <dbReference type="NCBI Taxonomy" id="1685378"/>
    <lineage>
        <taxon>Bacteria</taxon>
        <taxon>Pseudomonadati</taxon>
        <taxon>Pseudomonadota</taxon>
        <taxon>Alphaproteobacteria</taxon>
        <taxon>Rhodobacterales</taxon>
        <taxon>Roseobacteraceae</taxon>
        <taxon>Ruegeria</taxon>
    </lineage>
</organism>
<dbReference type="STRING" id="1685378.AVO44_15905"/>
<sequence>MLKIVVYVNEREIARAHAGNVSEDIRGLCDYEVRVNERQSEQLGIEEKAVRFEISQHDREQTVWSLVEKIASMWLEETGARQPRTKADDVTRAFLKLKKAKFLAGQVPLSDPITSAEELDALAADVEVGPLTRALLALKEAGIALGRAKLSDPISADEIRARKVHEESDNELLSQIRASIRELDERITSEVNGDDQSEDEHTDPALEAFLELLEKDIAAGNLVGDLAEHIAAHKRRLGDDDDQDN</sequence>
<name>A0A0X3TTK6_9RHOB</name>
<gene>
    <name evidence="1" type="ORF">AVO44_15905</name>
</gene>
<dbReference type="AlphaFoldDB" id="A0A0X3TTK6"/>
<evidence type="ECO:0000313" key="1">
    <source>
        <dbReference type="EMBL" id="KUJ77806.1"/>
    </source>
</evidence>
<protein>
    <submittedName>
        <fullName evidence="1">Uncharacterized protein</fullName>
    </submittedName>
</protein>
<dbReference type="EMBL" id="LQBP01000008">
    <property type="protein sequence ID" value="KUJ77806.1"/>
    <property type="molecule type" value="Genomic_DNA"/>
</dbReference>
<dbReference type="OrthoDB" id="7706175at2"/>
<comment type="caution">
    <text evidence="1">The sequence shown here is derived from an EMBL/GenBank/DDBJ whole genome shotgun (WGS) entry which is preliminary data.</text>
</comment>
<keyword evidence="2" id="KW-1185">Reference proteome</keyword>
<proteinExistence type="predicted"/>
<dbReference type="RefSeq" id="WP_068338837.1">
    <property type="nucleotide sequence ID" value="NZ_LQBP01000008.1"/>
</dbReference>